<organism evidence="5 6">
    <name type="scientific">Proteus hauseri ATCC 700826</name>
    <dbReference type="NCBI Taxonomy" id="1354271"/>
    <lineage>
        <taxon>Bacteria</taxon>
        <taxon>Pseudomonadati</taxon>
        <taxon>Pseudomonadota</taxon>
        <taxon>Gammaproteobacteria</taxon>
        <taxon>Enterobacterales</taxon>
        <taxon>Morganellaceae</taxon>
        <taxon>Proteus</taxon>
    </lineage>
</organism>
<evidence type="ECO:0000256" key="2">
    <source>
        <dbReference type="ARBA" id="ARBA00023043"/>
    </source>
</evidence>
<reference evidence="5 6" key="1">
    <citation type="submission" date="2016-04" db="EMBL/GenBank/DDBJ databases">
        <title>ATOL: Assembling a taxonomically balanced genome-scale reconstruction of the evolutionary history of the Enterobacteriaceae.</title>
        <authorList>
            <person name="Plunkett G.III."/>
            <person name="Neeno-Eckwall E.C."/>
            <person name="Glasner J.D."/>
            <person name="Perna N.T."/>
        </authorList>
    </citation>
    <scope>NUCLEOTIDE SEQUENCE [LARGE SCALE GENOMIC DNA]</scope>
    <source>
        <strain evidence="5 6">ATCC 700826</strain>
    </source>
</reference>
<keyword evidence="1" id="KW-0677">Repeat</keyword>
<feature type="repeat" description="ANK" evidence="3">
    <location>
        <begin position="170"/>
        <end position="202"/>
    </location>
</feature>
<dbReference type="SMART" id="SM00248">
    <property type="entry name" value="ANK"/>
    <property type="match status" value="5"/>
</dbReference>
<dbReference type="InterPro" id="IPR036770">
    <property type="entry name" value="Ankyrin_rpt-contain_sf"/>
</dbReference>
<dbReference type="InterPro" id="IPR002110">
    <property type="entry name" value="Ankyrin_rpt"/>
</dbReference>
<evidence type="ECO:0000256" key="4">
    <source>
        <dbReference type="SAM" id="SignalP"/>
    </source>
</evidence>
<comment type="caution">
    <text evidence="5">The sequence shown here is derived from an EMBL/GenBank/DDBJ whole genome shotgun (WGS) entry which is preliminary data.</text>
</comment>
<dbReference type="PROSITE" id="PS50297">
    <property type="entry name" value="ANK_REP_REGION"/>
    <property type="match status" value="1"/>
</dbReference>
<dbReference type="Pfam" id="PF12796">
    <property type="entry name" value="Ank_2"/>
    <property type="match status" value="1"/>
</dbReference>
<dbReference type="AlphaFoldDB" id="A0AAJ3HQW4"/>
<sequence>MFIRKIILLLLISFNTQAYVINEKNPQEYRSFKSNYSDMIELANETRLPQRVFYTSPSTGRNALWFDAVKHGDLNEVKTMVGNGQDIEVKDTGSLYQTALGWAAFIGDDEMVDYLISQKANLWAGDKGDKDDVCNALKSAVLGNNAQVVEKIYNLMKNDINLNDQNLDNDGETLLMVAVSYNRIDTVKYLLSQGVDVNLSTTIKDISSSAYNQSALTYACENNFKEIQNLLIKSGAINHRTGKPSCN</sequence>
<gene>
    <name evidence="5" type="ORF">M997_2894</name>
</gene>
<dbReference type="Proteomes" id="UP000078250">
    <property type="component" value="Unassembled WGS sequence"/>
</dbReference>
<keyword evidence="6" id="KW-1185">Reference proteome</keyword>
<evidence type="ECO:0000256" key="1">
    <source>
        <dbReference type="ARBA" id="ARBA00022737"/>
    </source>
</evidence>
<keyword evidence="2 3" id="KW-0040">ANK repeat</keyword>
<feature type="chain" id="PRO_5042474222" evidence="4">
    <location>
        <begin position="19"/>
        <end position="247"/>
    </location>
</feature>
<evidence type="ECO:0000313" key="6">
    <source>
        <dbReference type="Proteomes" id="UP000078250"/>
    </source>
</evidence>
<proteinExistence type="predicted"/>
<dbReference type="Pfam" id="PF00023">
    <property type="entry name" value="Ank"/>
    <property type="match status" value="1"/>
</dbReference>
<evidence type="ECO:0000256" key="3">
    <source>
        <dbReference type="PROSITE-ProRule" id="PRU00023"/>
    </source>
</evidence>
<dbReference type="RefSeq" id="WP_192876372.1">
    <property type="nucleotide sequence ID" value="NZ_LXEV01000031.1"/>
</dbReference>
<dbReference type="PANTHER" id="PTHR24198">
    <property type="entry name" value="ANKYRIN REPEAT AND PROTEIN KINASE DOMAIN-CONTAINING PROTEIN"/>
    <property type="match status" value="1"/>
</dbReference>
<dbReference type="EMBL" id="LXEV01000031">
    <property type="protein sequence ID" value="OAT45717.1"/>
    <property type="molecule type" value="Genomic_DNA"/>
</dbReference>
<dbReference type="PROSITE" id="PS50088">
    <property type="entry name" value="ANK_REPEAT"/>
    <property type="match status" value="1"/>
</dbReference>
<accession>A0AAJ3HQW4</accession>
<protein>
    <submittedName>
        <fullName evidence="5">Inversin protein</fullName>
    </submittedName>
</protein>
<evidence type="ECO:0000313" key="5">
    <source>
        <dbReference type="EMBL" id="OAT45717.1"/>
    </source>
</evidence>
<keyword evidence="4" id="KW-0732">Signal</keyword>
<dbReference type="PANTHER" id="PTHR24198:SF165">
    <property type="entry name" value="ANKYRIN REPEAT-CONTAINING PROTEIN-RELATED"/>
    <property type="match status" value="1"/>
</dbReference>
<feature type="signal peptide" evidence="4">
    <location>
        <begin position="1"/>
        <end position="18"/>
    </location>
</feature>
<dbReference type="SUPFAM" id="SSF48403">
    <property type="entry name" value="Ankyrin repeat"/>
    <property type="match status" value="1"/>
</dbReference>
<dbReference type="Gene3D" id="1.25.40.20">
    <property type="entry name" value="Ankyrin repeat-containing domain"/>
    <property type="match status" value="1"/>
</dbReference>
<name>A0AAJ3HQW4_PROHU</name>